<feature type="non-terminal residue" evidence="2">
    <location>
        <position position="1"/>
    </location>
</feature>
<comment type="caution">
    <text evidence="2">The sequence shown here is derived from an EMBL/GenBank/DDBJ whole genome shotgun (WGS) entry which is preliminary data.</text>
</comment>
<reference evidence="2 3" key="1">
    <citation type="journal article" date="2023" name="Commun. Biol.">
        <title>Genome analysis of Parmales, the sister group of diatoms, reveals the evolutionary specialization of diatoms from phago-mixotrophs to photoautotrophs.</title>
        <authorList>
            <person name="Ban H."/>
            <person name="Sato S."/>
            <person name="Yoshikawa S."/>
            <person name="Yamada K."/>
            <person name="Nakamura Y."/>
            <person name="Ichinomiya M."/>
            <person name="Sato N."/>
            <person name="Blanc-Mathieu R."/>
            <person name="Endo H."/>
            <person name="Kuwata A."/>
            <person name="Ogata H."/>
        </authorList>
    </citation>
    <scope>NUCLEOTIDE SEQUENCE [LARGE SCALE GENOMIC DNA]</scope>
</reference>
<proteinExistence type="predicted"/>
<protein>
    <recommendedName>
        <fullName evidence="4">Melanophilin</fullName>
    </recommendedName>
</protein>
<gene>
    <name evidence="2" type="ORF">TeGR_g2772</name>
</gene>
<keyword evidence="3" id="KW-1185">Reference proteome</keyword>
<feature type="compositionally biased region" description="Basic and acidic residues" evidence="1">
    <location>
        <begin position="1"/>
        <end position="11"/>
    </location>
</feature>
<accession>A0ABQ6N0U6</accession>
<name>A0ABQ6N0U6_9STRA</name>
<evidence type="ECO:0000313" key="3">
    <source>
        <dbReference type="Proteomes" id="UP001165060"/>
    </source>
</evidence>
<evidence type="ECO:0008006" key="4">
    <source>
        <dbReference type="Google" id="ProtNLM"/>
    </source>
</evidence>
<evidence type="ECO:0000313" key="2">
    <source>
        <dbReference type="EMBL" id="GMI37994.1"/>
    </source>
</evidence>
<evidence type="ECO:0000256" key="1">
    <source>
        <dbReference type="SAM" id="MobiDB-lite"/>
    </source>
</evidence>
<dbReference type="Proteomes" id="UP001165060">
    <property type="component" value="Unassembled WGS sequence"/>
</dbReference>
<sequence>QAAVKEERERTGALLAELRAGGEDSDDDQSAPLPVPRPPAKHSAGEPLSVPEKIVIETPEPQHKESAEVSGGSSS</sequence>
<organism evidence="2 3">
    <name type="scientific">Tetraparma gracilis</name>
    <dbReference type="NCBI Taxonomy" id="2962635"/>
    <lineage>
        <taxon>Eukaryota</taxon>
        <taxon>Sar</taxon>
        <taxon>Stramenopiles</taxon>
        <taxon>Ochrophyta</taxon>
        <taxon>Bolidophyceae</taxon>
        <taxon>Parmales</taxon>
        <taxon>Triparmaceae</taxon>
        <taxon>Tetraparma</taxon>
    </lineage>
</organism>
<feature type="region of interest" description="Disordered" evidence="1">
    <location>
        <begin position="1"/>
        <end position="75"/>
    </location>
</feature>
<dbReference type="EMBL" id="BRYB01002006">
    <property type="protein sequence ID" value="GMI37994.1"/>
    <property type="molecule type" value="Genomic_DNA"/>
</dbReference>